<evidence type="ECO:0000313" key="8">
    <source>
        <dbReference type="Proteomes" id="UP000245207"/>
    </source>
</evidence>
<keyword evidence="5" id="KW-0408">Iron</keyword>
<keyword evidence="6" id="KW-0812">Transmembrane</keyword>
<comment type="cofactor">
    <cofactor evidence="1">
        <name>heme</name>
        <dbReference type="ChEBI" id="CHEBI:30413"/>
    </cofactor>
</comment>
<evidence type="ECO:0000313" key="7">
    <source>
        <dbReference type="EMBL" id="PWA73996.1"/>
    </source>
</evidence>
<dbReference type="Gene3D" id="1.10.630.10">
    <property type="entry name" value="Cytochrome P450"/>
    <property type="match status" value="1"/>
</dbReference>
<evidence type="ECO:0000256" key="1">
    <source>
        <dbReference type="ARBA" id="ARBA00001971"/>
    </source>
</evidence>
<sequence>MENHTYDILYLFIVPLSVLTFTTLFLRRHFHKRPPCHQQSYPLIGNIIAFLVNRHRFHDWVSDMLSTNPTLTLKVNGFLNLSKGICTVDPDNINHILRTNFDNYIKGSRYTDVLDELLGGGIFNSDGYVWSVQRKIASHEFNSKSLRCFISDTVELQVGKWLIPRLLSAVDSGETIDLQQVLRKFTFDNICKVAFGVDPGNIKSHLI</sequence>
<keyword evidence="6" id="KW-1133">Transmembrane helix</keyword>
<dbReference type="InterPro" id="IPR036396">
    <property type="entry name" value="Cyt_P450_sf"/>
</dbReference>
<dbReference type="InterPro" id="IPR001128">
    <property type="entry name" value="Cyt_P450"/>
</dbReference>
<dbReference type="GO" id="GO:0004497">
    <property type="term" value="F:monooxygenase activity"/>
    <property type="evidence" value="ECO:0007669"/>
    <property type="project" value="InterPro"/>
</dbReference>
<dbReference type="GO" id="GO:0016705">
    <property type="term" value="F:oxidoreductase activity, acting on paired donors, with incorporation or reduction of molecular oxygen"/>
    <property type="evidence" value="ECO:0007669"/>
    <property type="project" value="InterPro"/>
</dbReference>
<dbReference type="OrthoDB" id="1938411at2759"/>
<dbReference type="GO" id="GO:0020037">
    <property type="term" value="F:heme binding"/>
    <property type="evidence" value="ECO:0007669"/>
    <property type="project" value="InterPro"/>
</dbReference>
<keyword evidence="6" id="KW-0472">Membrane</keyword>
<dbReference type="GO" id="GO:0005506">
    <property type="term" value="F:iron ion binding"/>
    <property type="evidence" value="ECO:0007669"/>
    <property type="project" value="InterPro"/>
</dbReference>
<dbReference type="SUPFAM" id="SSF48264">
    <property type="entry name" value="Cytochrome P450"/>
    <property type="match status" value="1"/>
</dbReference>
<keyword evidence="8" id="KW-1185">Reference proteome</keyword>
<organism evidence="7 8">
    <name type="scientific">Artemisia annua</name>
    <name type="common">Sweet wormwood</name>
    <dbReference type="NCBI Taxonomy" id="35608"/>
    <lineage>
        <taxon>Eukaryota</taxon>
        <taxon>Viridiplantae</taxon>
        <taxon>Streptophyta</taxon>
        <taxon>Embryophyta</taxon>
        <taxon>Tracheophyta</taxon>
        <taxon>Spermatophyta</taxon>
        <taxon>Magnoliopsida</taxon>
        <taxon>eudicotyledons</taxon>
        <taxon>Gunneridae</taxon>
        <taxon>Pentapetalae</taxon>
        <taxon>asterids</taxon>
        <taxon>campanulids</taxon>
        <taxon>Asterales</taxon>
        <taxon>Asteraceae</taxon>
        <taxon>Asteroideae</taxon>
        <taxon>Anthemideae</taxon>
        <taxon>Artemisiinae</taxon>
        <taxon>Artemisia</taxon>
    </lineage>
</organism>
<evidence type="ECO:0000256" key="4">
    <source>
        <dbReference type="ARBA" id="ARBA00023002"/>
    </source>
</evidence>
<comment type="caution">
    <text evidence="7">The sequence shown here is derived from an EMBL/GenBank/DDBJ whole genome shotgun (WGS) entry which is preliminary data.</text>
</comment>
<dbReference type="PANTHER" id="PTHR24296">
    <property type="entry name" value="CYTOCHROME P450"/>
    <property type="match status" value="1"/>
</dbReference>
<dbReference type="Proteomes" id="UP000245207">
    <property type="component" value="Unassembled WGS sequence"/>
</dbReference>
<gene>
    <name evidence="7" type="ORF">CTI12_AA256150</name>
</gene>
<dbReference type="STRING" id="35608.A0A2U1NKI0"/>
<evidence type="ECO:0000256" key="6">
    <source>
        <dbReference type="SAM" id="Phobius"/>
    </source>
</evidence>
<comment type="similarity">
    <text evidence="2">Belongs to the cytochrome P450 family.</text>
</comment>
<dbReference type="EMBL" id="PKPP01002640">
    <property type="protein sequence ID" value="PWA73996.1"/>
    <property type="molecule type" value="Genomic_DNA"/>
</dbReference>
<evidence type="ECO:0000256" key="5">
    <source>
        <dbReference type="ARBA" id="ARBA00023004"/>
    </source>
</evidence>
<feature type="transmembrane region" description="Helical" evidence="6">
    <location>
        <begin position="6"/>
        <end position="26"/>
    </location>
</feature>
<protein>
    <submittedName>
        <fullName evidence="7">Cytochrome P450</fullName>
    </submittedName>
</protein>
<dbReference type="AlphaFoldDB" id="A0A2U1NKI0"/>
<evidence type="ECO:0000256" key="3">
    <source>
        <dbReference type="ARBA" id="ARBA00022723"/>
    </source>
</evidence>
<proteinExistence type="inferred from homology"/>
<accession>A0A2U1NKI0</accession>
<name>A0A2U1NKI0_ARTAN</name>
<keyword evidence="4" id="KW-0560">Oxidoreductase</keyword>
<dbReference type="Pfam" id="PF00067">
    <property type="entry name" value="p450"/>
    <property type="match status" value="1"/>
</dbReference>
<reference evidence="7 8" key="1">
    <citation type="journal article" date="2018" name="Mol. Plant">
        <title>The genome of Artemisia annua provides insight into the evolution of Asteraceae family and artemisinin biosynthesis.</title>
        <authorList>
            <person name="Shen Q."/>
            <person name="Zhang L."/>
            <person name="Liao Z."/>
            <person name="Wang S."/>
            <person name="Yan T."/>
            <person name="Shi P."/>
            <person name="Liu M."/>
            <person name="Fu X."/>
            <person name="Pan Q."/>
            <person name="Wang Y."/>
            <person name="Lv Z."/>
            <person name="Lu X."/>
            <person name="Zhang F."/>
            <person name="Jiang W."/>
            <person name="Ma Y."/>
            <person name="Chen M."/>
            <person name="Hao X."/>
            <person name="Li L."/>
            <person name="Tang Y."/>
            <person name="Lv G."/>
            <person name="Zhou Y."/>
            <person name="Sun X."/>
            <person name="Brodelius P.E."/>
            <person name="Rose J.K.C."/>
            <person name="Tang K."/>
        </authorList>
    </citation>
    <scope>NUCLEOTIDE SEQUENCE [LARGE SCALE GENOMIC DNA]</scope>
    <source>
        <strain evidence="8">cv. Huhao1</strain>
        <tissue evidence="7">Leaf</tissue>
    </source>
</reference>
<keyword evidence="3" id="KW-0479">Metal-binding</keyword>
<evidence type="ECO:0000256" key="2">
    <source>
        <dbReference type="ARBA" id="ARBA00010617"/>
    </source>
</evidence>